<dbReference type="InterPro" id="IPR009057">
    <property type="entry name" value="Homeodomain-like_sf"/>
</dbReference>
<keyword evidence="2" id="KW-1185">Reference proteome</keyword>
<proteinExistence type="predicted"/>
<accession>A0A1U7NDZ7</accession>
<dbReference type="Gene3D" id="1.10.357.10">
    <property type="entry name" value="Tetracycline Repressor, domain 2"/>
    <property type="match status" value="1"/>
</dbReference>
<dbReference type="EMBL" id="MPJW01000196">
    <property type="protein sequence ID" value="OLU37621.1"/>
    <property type="molecule type" value="Genomic_DNA"/>
</dbReference>
<comment type="caution">
    <text evidence="1">The sequence shown here is derived from an EMBL/GenBank/DDBJ whole genome shotgun (WGS) entry which is preliminary data.</text>
</comment>
<reference evidence="1 2" key="1">
    <citation type="submission" date="2016-11" db="EMBL/GenBank/DDBJ databases">
        <title>Description of two novel members of the family Erysipelotrichaceae: Ileibacterium lipovorans gen. nov., sp. nov. and Dubosiella newyorkensis, gen. nov., sp. nov.</title>
        <authorList>
            <person name="Cox L.M."/>
            <person name="Sohn J."/>
            <person name="Tyrrell K.L."/>
            <person name="Citron D.M."/>
            <person name="Lawson P.A."/>
            <person name="Patel N.B."/>
            <person name="Iizumi T."/>
            <person name="Perez-Perez G.I."/>
            <person name="Goldstein E.J."/>
            <person name="Blaser M.J."/>
        </authorList>
    </citation>
    <scope>NUCLEOTIDE SEQUENCE [LARGE SCALE GENOMIC DNA]</scope>
    <source>
        <strain evidence="1 2">NYU-BL-A3</strain>
    </source>
</reference>
<dbReference type="SUPFAM" id="SSF46689">
    <property type="entry name" value="Homeodomain-like"/>
    <property type="match status" value="1"/>
</dbReference>
<sequence length="156" mass="18406">MCDMENFSMIQKQNTRFYIEKALFECLETVCWNDLIVSMVCTQAQISRRTFYRHYKNLHDFIRQWFFALEQDYLRQNDVLDHYGPARISRDLFTFFAPYQNELVLLTKAGYDLQPVFLGAASRSIPGRAPVSANLEDSPLAWFSAGGFYVLWMDWI</sequence>
<evidence type="ECO:0000313" key="2">
    <source>
        <dbReference type="Proteomes" id="UP000186341"/>
    </source>
</evidence>
<organism evidence="1 2">
    <name type="scientific">Ileibacterium valens</name>
    <dbReference type="NCBI Taxonomy" id="1862668"/>
    <lineage>
        <taxon>Bacteria</taxon>
        <taxon>Bacillati</taxon>
        <taxon>Bacillota</taxon>
        <taxon>Erysipelotrichia</taxon>
        <taxon>Erysipelotrichales</taxon>
        <taxon>Erysipelotrichaceae</taxon>
        <taxon>Ileibacterium</taxon>
    </lineage>
</organism>
<dbReference type="AlphaFoldDB" id="A0A1U7NDZ7"/>
<evidence type="ECO:0008006" key="3">
    <source>
        <dbReference type="Google" id="ProtNLM"/>
    </source>
</evidence>
<gene>
    <name evidence="1" type="ORF">BO222_10255</name>
</gene>
<dbReference type="Proteomes" id="UP000186341">
    <property type="component" value="Unassembled WGS sequence"/>
</dbReference>
<evidence type="ECO:0000313" key="1">
    <source>
        <dbReference type="EMBL" id="OLU37621.1"/>
    </source>
</evidence>
<protein>
    <recommendedName>
        <fullName evidence="3">HTH tetR-type domain-containing protein</fullName>
    </recommendedName>
</protein>
<name>A0A1U7NDZ7_9FIRM</name>